<dbReference type="GO" id="GO:0022857">
    <property type="term" value="F:transmembrane transporter activity"/>
    <property type="evidence" value="ECO:0007669"/>
    <property type="project" value="InterPro"/>
</dbReference>
<name>W9WDP2_9EURO</name>
<protein>
    <recommendedName>
        <fullName evidence="7">Major facilitator superfamily (MFS) profile domain-containing protein</fullName>
    </recommendedName>
</protein>
<evidence type="ECO:0008006" key="7">
    <source>
        <dbReference type="Google" id="ProtNLM"/>
    </source>
</evidence>
<reference evidence="5 6" key="1">
    <citation type="submission" date="2013-03" db="EMBL/GenBank/DDBJ databases">
        <title>The Genome Sequence of Cladophialophora psammophila CBS 110553.</title>
        <authorList>
            <consortium name="The Broad Institute Genomics Platform"/>
            <person name="Cuomo C."/>
            <person name="de Hoog S."/>
            <person name="Gorbushina A."/>
            <person name="Walker B."/>
            <person name="Young S.K."/>
            <person name="Zeng Q."/>
            <person name="Gargeya S."/>
            <person name="Fitzgerald M."/>
            <person name="Haas B."/>
            <person name="Abouelleil A."/>
            <person name="Allen A.W."/>
            <person name="Alvarado L."/>
            <person name="Arachchi H.M."/>
            <person name="Berlin A.M."/>
            <person name="Chapman S.B."/>
            <person name="Gainer-Dewar J."/>
            <person name="Goldberg J."/>
            <person name="Griggs A."/>
            <person name="Gujja S."/>
            <person name="Hansen M."/>
            <person name="Howarth C."/>
            <person name="Imamovic A."/>
            <person name="Ireland A."/>
            <person name="Larimer J."/>
            <person name="McCowan C."/>
            <person name="Murphy C."/>
            <person name="Pearson M."/>
            <person name="Poon T.W."/>
            <person name="Priest M."/>
            <person name="Roberts A."/>
            <person name="Saif S."/>
            <person name="Shea T."/>
            <person name="Sisk P."/>
            <person name="Sykes S."/>
            <person name="Wortman J."/>
            <person name="Nusbaum C."/>
            <person name="Birren B."/>
        </authorList>
    </citation>
    <scope>NUCLEOTIDE SEQUENCE [LARGE SCALE GENOMIC DNA]</scope>
    <source>
        <strain evidence="5 6">CBS 110553</strain>
    </source>
</reference>
<keyword evidence="2" id="KW-0812">Transmembrane</keyword>
<dbReference type="RefSeq" id="XP_007749607.1">
    <property type="nucleotide sequence ID" value="XM_007751417.1"/>
</dbReference>
<evidence type="ECO:0000256" key="4">
    <source>
        <dbReference type="ARBA" id="ARBA00023136"/>
    </source>
</evidence>
<dbReference type="GO" id="GO:0005886">
    <property type="term" value="C:plasma membrane"/>
    <property type="evidence" value="ECO:0007669"/>
    <property type="project" value="TreeGrafter"/>
</dbReference>
<accession>W9WDP2</accession>
<dbReference type="InterPro" id="IPR011701">
    <property type="entry name" value="MFS"/>
</dbReference>
<evidence type="ECO:0000256" key="2">
    <source>
        <dbReference type="ARBA" id="ARBA00022692"/>
    </source>
</evidence>
<dbReference type="InterPro" id="IPR036259">
    <property type="entry name" value="MFS_trans_sf"/>
</dbReference>
<dbReference type="OrthoDB" id="268400at2759"/>
<proteinExistence type="predicted"/>
<dbReference type="PANTHER" id="PTHR23502">
    <property type="entry name" value="MAJOR FACILITATOR SUPERFAMILY"/>
    <property type="match status" value="1"/>
</dbReference>
<evidence type="ECO:0000256" key="3">
    <source>
        <dbReference type="ARBA" id="ARBA00022989"/>
    </source>
</evidence>
<dbReference type="PANTHER" id="PTHR23502:SF34">
    <property type="entry name" value="PROTEIN HOL1"/>
    <property type="match status" value="1"/>
</dbReference>
<sequence>MGTGVLEPKQDVVQGAVHLFDDNSVESTDRDTTIYVKHSRDGKVVLAPQPSDDPFGYRHIFDSALARSFGKRGLFVVSGLSLVVADAWATCASSYKSLLGARILSGAGQIMFEGNGLSIVPDLSFLHERGKRAAIFLLCSQTGVTLGTPLATQIAMRYGMKWCFGGFAIAEAIMTLATFFLFADCAYAREHVDALAHQDEQEIMNQAPEEPVKTEHVDTIESAEPIPKKTYLRQLSLYSGRVSSSHLPLSAARWHLPFTQLSSGLLFQA</sequence>
<evidence type="ECO:0000313" key="5">
    <source>
        <dbReference type="EMBL" id="EXJ66227.1"/>
    </source>
</evidence>
<dbReference type="Gene3D" id="1.20.1250.20">
    <property type="entry name" value="MFS general substrate transporter like domains"/>
    <property type="match status" value="1"/>
</dbReference>
<comment type="subcellular location">
    <subcellularLocation>
        <location evidence="1">Membrane</location>
        <topology evidence="1">Multi-pass membrane protein</topology>
    </subcellularLocation>
</comment>
<dbReference type="HOGENOM" id="CLU_1034409_0_0_1"/>
<keyword evidence="4" id="KW-0472">Membrane</keyword>
<gene>
    <name evidence="5" type="ORF">A1O5_10843</name>
</gene>
<dbReference type="Proteomes" id="UP000019471">
    <property type="component" value="Unassembled WGS sequence"/>
</dbReference>
<dbReference type="EMBL" id="AMGX01000021">
    <property type="protein sequence ID" value="EXJ66227.1"/>
    <property type="molecule type" value="Genomic_DNA"/>
</dbReference>
<dbReference type="AlphaFoldDB" id="W9WDP2"/>
<dbReference type="SUPFAM" id="SSF103473">
    <property type="entry name" value="MFS general substrate transporter"/>
    <property type="match status" value="1"/>
</dbReference>
<dbReference type="Pfam" id="PF07690">
    <property type="entry name" value="MFS_1"/>
    <property type="match status" value="1"/>
</dbReference>
<evidence type="ECO:0000256" key="1">
    <source>
        <dbReference type="ARBA" id="ARBA00004141"/>
    </source>
</evidence>
<dbReference type="GeneID" id="19195534"/>
<keyword evidence="6" id="KW-1185">Reference proteome</keyword>
<dbReference type="CDD" id="cd06174">
    <property type="entry name" value="MFS"/>
    <property type="match status" value="1"/>
</dbReference>
<comment type="caution">
    <text evidence="5">The sequence shown here is derived from an EMBL/GenBank/DDBJ whole genome shotgun (WGS) entry which is preliminary data.</text>
</comment>
<evidence type="ECO:0000313" key="6">
    <source>
        <dbReference type="Proteomes" id="UP000019471"/>
    </source>
</evidence>
<organism evidence="5 6">
    <name type="scientific">Cladophialophora psammophila CBS 110553</name>
    <dbReference type="NCBI Taxonomy" id="1182543"/>
    <lineage>
        <taxon>Eukaryota</taxon>
        <taxon>Fungi</taxon>
        <taxon>Dikarya</taxon>
        <taxon>Ascomycota</taxon>
        <taxon>Pezizomycotina</taxon>
        <taxon>Eurotiomycetes</taxon>
        <taxon>Chaetothyriomycetidae</taxon>
        <taxon>Chaetothyriales</taxon>
        <taxon>Herpotrichiellaceae</taxon>
        <taxon>Cladophialophora</taxon>
    </lineage>
</organism>
<keyword evidence="3" id="KW-1133">Transmembrane helix</keyword>